<feature type="coiled-coil region" evidence="1">
    <location>
        <begin position="274"/>
        <end position="312"/>
    </location>
</feature>
<dbReference type="Proteomes" id="UP001188597">
    <property type="component" value="Unassembled WGS sequence"/>
</dbReference>
<keyword evidence="1" id="KW-0175">Coiled coil</keyword>
<sequence>MTLMAAPPASDQKNTHHRWTRAMEDSTTHQPSLRTQNHSSPRASRNTSELAEINDDNEDKDDKLVEGDVVWGSNLSIAAALAAAACTSRGETESGRGNDPASSGKLRIAEFPLMLNAATSWARAAISGVGKVPSHMRDFFRGSRISDTHLPHGELECFLVDPGEDGYDEDDVNELELVSEMASRSEKSPQGGFLGVLQKAKGKRKEKQSSVELPPAPKKIRVTPPDRSPIIVERVSIDEDPIFCPRWTLRCTQAGPKCCLALRWREAEEATRHAEELSKQEADYLSRIKTLERRLERVKRKVAEEVKKARDQGIHNFLDGNAGEEWLKKRTDDGLKIYEMGFMKAKEMFVKRFPNITLGDFVMPAVVSPFRETTMPSEVGDAAASHPPGEGLSGDAPEA</sequence>
<comment type="caution">
    <text evidence="3">The sequence shown here is derived from an EMBL/GenBank/DDBJ whole genome shotgun (WGS) entry which is preliminary data.</text>
</comment>
<gene>
    <name evidence="3" type="ORF">RJ639_007332</name>
</gene>
<evidence type="ECO:0000313" key="3">
    <source>
        <dbReference type="EMBL" id="KAK3015955.1"/>
    </source>
</evidence>
<organism evidence="3 4">
    <name type="scientific">Escallonia herrerae</name>
    <dbReference type="NCBI Taxonomy" id="1293975"/>
    <lineage>
        <taxon>Eukaryota</taxon>
        <taxon>Viridiplantae</taxon>
        <taxon>Streptophyta</taxon>
        <taxon>Embryophyta</taxon>
        <taxon>Tracheophyta</taxon>
        <taxon>Spermatophyta</taxon>
        <taxon>Magnoliopsida</taxon>
        <taxon>eudicotyledons</taxon>
        <taxon>Gunneridae</taxon>
        <taxon>Pentapetalae</taxon>
        <taxon>asterids</taxon>
        <taxon>campanulids</taxon>
        <taxon>Escalloniales</taxon>
        <taxon>Escalloniaceae</taxon>
        <taxon>Escallonia</taxon>
    </lineage>
</organism>
<dbReference type="EMBL" id="JAVXUP010001102">
    <property type="protein sequence ID" value="KAK3015955.1"/>
    <property type="molecule type" value="Genomic_DNA"/>
</dbReference>
<feature type="region of interest" description="Disordered" evidence="2">
    <location>
        <begin position="198"/>
        <end position="224"/>
    </location>
</feature>
<proteinExistence type="predicted"/>
<dbReference type="AlphaFoldDB" id="A0AA88VX39"/>
<evidence type="ECO:0000256" key="2">
    <source>
        <dbReference type="SAM" id="MobiDB-lite"/>
    </source>
</evidence>
<accession>A0AA88VX39</accession>
<feature type="compositionally biased region" description="Polar residues" evidence="2">
    <location>
        <begin position="28"/>
        <end position="49"/>
    </location>
</feature>
<evidence type="ECO:0000256" key="1">
    <source>
        <dbReference type="SAM" id="Coils"/>
    </source>
</evidence>
<feature type="region of interest" description="Disordered" evidence="2">
    <location>
        <begin position="1"/>
        <end position="61"/>
    </location>
</feature>
<reference evidence="3" key="1">
    <citation type="submission" date="2022-12" db="EMBL/GenBank/DDBJ databases">
        <title>Draft genome assemblies for two species of Escallonia (Escalloniales).</title>
        <authorList>
            <person name="Chanderbali A."/>
            <person name="Dervinis C."/>
            <person name="Anghel I."/>
            <person name="Soltis D."/>
            <person name="Soltis P."/>
            <person name="Zapata F."/>
        </authorList>
    </citation>
    <scope>NUCLEOTIDE SEQUENCE</scope>
    <source>
        <strain evidence="3">UCBG64.0493</strain>
        <tissue evidence="3">Leaf</tissue>
    </source>
</reference>
<protein>
    <submittedName>
        <fullName evidence="3">Uncharacterized protein</fullName>
    </submittedName>
</protein>
<evidence type="ECO:0000313" key="4">
    <source>
        <dbReference type="Proteomes" id="UP001188597"/>
    </source>
</evidence>
<name>A0AA88VX39_9ASTE</name>
<keyword evidence="4" id="KW-1185">Reference proteome</keyword>
<feature type="region of interest" description="Disordered" evidence="2">
    <location>
        <begin position="377"/>
        <end position="399"/>
    </location>
</feature>